<accession>A0AAD5S6Y9</accession>
<dbReference type="AlphaFoldDB" id="A0AAD5S6Y9"/>
<feature type="compositionally biased region" description="Basic and acidic residues" evidence="1">
    <location>
        <begin position="57"/>
        <end position="67"/>
    </location>
</feature>
<feature type="region of interest" description="Disordered" evidence="1">
    <location>
        <begin position="30"/>
        <end position="79"/>
    </location>
</feature>
<keyword evidence="3" id="KW-1185">Reference proteome</keyword>
<evidence type="ECO:0000313" key="3">
    <source>
        <dbReference type="Proteomes" id="UP001212841"/>
    </source>
</evidence>
<dbReference type="EMBL" id="JADGJD010001342">
    <property type="protein sequence ID" value="KAJ3043638.1"/>
    <property type="molecule type" value="Genomic_DNA"/>
</dbReference>
<feature type="compositionally biased region" description="Polar residues" evidence="1">
    <location>
        <begin position="30"/>
        <end position="41"/>
    </location>
</feature>
<name>A0AAD5S6Y9_9FUNG</name>
<feature type="compositionally biased region" description="Low complexity" evidence="1">
    <location>
        <begin position="68"/>
        <end position="78"/>
    </location>
</feature>
<protein>
    <submittedName>
        <fullName evidence="2">Uncharacterized protein</fullName>
    </submittedName>
</protein>
<dbReference type="Proteomes" id="UP001212841">
    <property type="component" value="Unassembled WGS sequence"/>
</dbReference>
<evidence type="ECO:0000313" key="2">
    <source>
        <dbReference type="EMBL" id="KAJ3043638.1"/>
    </source>
</evidence>
<sequence length="157" mass="16865">MSAPQPPQPGLYDLLACTSKAPAVHAFFTSQPDATSTTSQRFPYASAAGTVAADTGRPSDRRAEPRAPRAAPQTQQQPFFGFAPLTPAKAIYEPSIGSPPGSIFNPNMNKNYAISLPKPGDRAASQYDKVIHIRSSYIPPTNQFEPTPNTQPTAFFN</sequence>
<evidence type="ECO:0000256" key="1">
    <source>
        <dbReference type="SAM" id="MobiDB-lite"/>
    </source>
</evidence>
<comment type="caution">
    <text evidence="2">The sequence shown here is derived from an EMBL/GenBank/DDBJ whole genome shotgun (WGS) entry which is preliminary data.</text>
</comment>
<feature type="region of interest" description="Disordered" evidence="1">
    <location>
        <begin position="138"/>
        <end position="157"/>
    </location>
</feature>
<reference evidence="2" key="1">
    <citation type="submission" date="2020-05" db="EMBL/GenBank/DDBJ databases">
        <title>Phylogenomic resolution of chytrid fungi.</title>
        <authorList>
            <person name="Stajich J.E."/>
            <person name="Amses K."/>
            <person name="Simmons R."/>
            <person name="Seto K."/>
            <person name="Myers J."/>
            <person name="Bonds A."/>
            <person name="Quandt C.A."/>
            <person name="Barry K."/>
            <person name="Liu P."/>
            <person name="Grigoriev I."/>
            <person name="Longcore J.E."/>
            <person name="James T.Y."/>
        </authorList>
    </citation>
    <scope>NUCLEOTIDE SEQUENCE</scope>
    <source>
        <strain evidence="2">JEL0318</strain>
    </source>
</reference>
<gene>
    <name evidence="2" type="ORF">HK097_001694</name>
</gene>
<organism evidence="2 3">
    <name type="scientific">Rhizophlyctis rosea</name>
    <dbReference type="NCBI Taxonomy" id="64517"/>
    <lineage>
        <taxon>Eukaryota</taxon>
        <taxon>Fungi</taxon>
        <taxon>Fungi incertae sedis</taxon>
        <taxon>Chytridiomycota</taxon>
        <taxon>Chytridiomycota incertae sedis</taxon>
        <taxon>Chytridiomycetes</taxon>
        <taxon>Rhizophlyctidales</taxon>
        <taxon>Rhizophlyctidaceae</taxon>
        <taxon>Rhizophlyctis</taxon>
    </lineage>
</organism>
<proteinExistence type="predicted"/>